<evidence type="ECO:0000313" key="2">
    <source>
        <dbReference type="Proteomes" id="UP001207930"/>
    </source>
</evidence>
<proteinExistence type="predicted"/>
<evidence type="ECO:0000313" key="1">
    <source>
        <dbReference type="EMBL" id="MCW1883105.1"/>
    </source>
</evidence>
<accession>A0ABT3FJD2</accession>
<protein>
    <submittedName>
        <fullName evidence="1">DUF3892 domain-containing protein</fullName>
    </submittedName>
</protein>
<dbReference type="RefSeq" id="WP_264499069.1">
    <property type="nucleotide sequence ID" value="NZ_JAPDDS010000001.1"/>
</dbReference>
<organism evidence="1 2">
    <name type="scientific">Luteolibacter flavescens</name>
    <dbReference type="NCBI Taxonomy" id="1859460"/>
    <lineage>
        <taxon>Bacteria</taxon>
        <taxon>Pseudomonadati</taxon>
        <taxon>Verrucomicrobiota</taxon>
        <taxon>Verrucomicrobiia</taxon>
        <taxon>Verrucomicrobiales</taxon>
        <taxon>Verrucomicrobiaceae</taxon>
        <taxon>Luteolibacter</taxon>
    </lineage>
</organism>
<reference evidence="1 2" key="1">
    <citation type="submission" date="2022-10" db="EMBL/GenBank/DDBJ databases">
        <title>Luteolibacter flavescens strain MCCC 1K03193, whole genome shotgun sequencing project.</title>
        <authorList>
            <person name="Zhao G."/>
            <person name="Shen L."/>
        </authorList>
    </citation>
    <scope>NUCLEOTIDE SEQUENCE [LARGE SCALE GENOMIC DNA]</scope>
    <source>
        <strain evidence="1 2">MCCC 1K03193</strain>
    </source>
</reference>
<dbReference type="EMBL" id="JAPDDS010000001">
    <property type="protein sequence ID" value="MCW1883105.1"/>
    <property type="molecule type" value="Genomic_DNA"/>
</dbReference>
<gene>
    <name evidence="1" type="ORF">OKA04_00085</name>
</gene>
<sequence length="95" mass="10534">MATEVQVSCINKTDRHAADERIKNIGGLNADRTRWKLDVDAAIAGIESGKWSFYTFEAGKKVRVIVAVSARGRKYLKTENDGEQPNNLLSLPECP</sequence>
<dbReference type="InterPro" id="IPR024997">
    <property type="entry name" value="DUF3892"/>
</dbReference>
<dbReference type="Pfam" id="PF13031">
    <property type="entry name" value="DUF3892"/>
    <property type="match status" value="1"/>
</dbReference>
<name>A0ABT3FJD2_9BACT</name>
<comment type="caution">
    <text evidence="1">The sequence shown here is derived from an EMBL/GenBank/DDBJ whole genome shotgun (WGS) entry which is preliminary data.</text>
</comment>
<dbReference type="Proteomes" id="UP001207930">
    <property type="component" value="Unassembled WGS sequence"/>
</dbReference>
<keyword evidence="2" id="KW-1185">Reference proteome</keyword>